<proteinExistence type="predicted"/>
<dbReference type="Proteomes" id="UP000015106">
    <property type="component" value="Chromosome 7"/>
</dbReference>
<dbReference type="AlphaFoldDB" id="A0A8R7QXB4"/>
<dbReference type="Gramene" id="TuG1812G0700000467.01.T01">
    <property type="protein sequence ID" value="TuG1812G0700000467.01.T01.cds441694"/>
    <property type="gene ID" value="TuG1812G0700000467.01"/>
</dbReference>
<accession>A0A8R7QXB4</accession>
<keyword evidence="2" id="KW-1185">Reference proteome</keyword>
<reference evidence="2" key="1">
    <citation type="journal article" date="2013" name="Nature">
        <title>Draft genome of the wheat A-genome progenitor Triticum urartu.</title>
        <authorList>
            <person name="Ling H.Q."/>
            <person name="Zhao S."/>
            <person name="Liu D."/>
            <person name="Wang J."/>
            <person name="Sun H."/>
            <person name="Zhang C."/>
            <person name="Fan H."/>
            <person name="Li D."/>
            <person name="Dong L."/>
            <person name="Tao Y."/>
            <person name="Gao C."/>
            <person name="Wu H."/>
            <person name="Li Y."/>
            <person name="Cui Y."/>
            <person name="Guo X."/>
            <person name="Zheng S."/>
            <person name="Wang B."/>
            <person name="Yu K."/>
            <person name="Liang Q."/>
            <person name="Yang W."/>
            <person name="Lou X."/>
            <person name="Chen J."/>
            <person name="Feng M."/>
            <person name="Jian J."/>
            <person name="Zhang X."/>
            <person name="Luo G."/>
            <person name="Jiang Y."/>
            <person name="Liu J."/>
            <person name="Wang Z."/>
            <person name="Sha Y."/>
            <person name="Zhang B."/>
            <person name="Wu H."/>
            <person name="Tang D."/>
            <person name="Shen Q."/>
            <person name="Xue P."/>
            <person name="Zou S."/>
            <person name="Wang X."/>
            <person name="Liu X."/>
            <person name="Wang F."/>
            <person name="Yang Y."/>
            <person name="An X."/>
            <person name="Dong Z."/>
            <person name="Zhang K."/>
            <person name="Zhang X."/>
            <person name="Luo M.C."/>
            <person name="Dvorak J."/>
            <person name="Tong Y."/>
            <person name="Wang J."/>
            <person name="Yang H."/>
            <person name="Li Z."/>
            <person name="Wang D."/>
            <person name="Zhang A."/>
            <person name="Wang J."/>
        </authorList>
    </citation>
    <scope>NUCLEOTIDE SEQUENCE</scope>
    <source>
        <strain evidence="2">cv. G1812</strain>
    </source>
</reference>
<protein>
    <submittedName>
        <fullName evidence="1">Uncharacterized protein</fullName>
    </submittedName>
</protein>
<dbReference type="EnsemblPlants" id="TuG1812G0700000467.01.T01">
    <property type="protein sequence ID" value="TuG1812G0700000467.01.T01.cds441694"/>
    <property type="gene ID" value="TuG1812G0700000467.01"/>
</dbReference>
<evidence type="ECO:0000313" key="1">
    <source>
        <dbReference type="EnsemblPlants" id="TuG1812G0700000467.01.T01.cds441694"/>
    </source>
</evidence>
<reference evidence="1" key="3">
    <citation type="submission" date="2022-06" db="UniProtKB">
        <authorList>
            <consortium name="EnsemblPlants"/>
        </authorList>
    </citation>
    <scope>IDENTIFICATION</scope>
</reference>
<name>A0A8R7QXB4_TRIUA</name>
<reference evidence="1" key="2">
    <citation type="submission" date="2018-03" db="EMBL/GenBank/DDBJ databases">
        <title>The Triticum urartu genome reveals the dynamic nature of wheat genome evolution.</title>
        <authorList>
            <person name="Ling H."/>
            <person name="Ma B."/>
            <person name="Shi X."/>
            <person name="Liu H."/>
            <person name="Dong L."/>
            <person name="Sun H."/>
            <person name="Cao Y."/>
            <person name="Gao Q."/>
            <person name="Zheng S."/>
            <person name="Li Y."/>
            <person name="Yu Y."/>
            <person name="Du H."/>
            <person name="Qi M."/>
            <person name="Li Y."/>
            <person name="Yu H."/>
            <person name="Cui Y."/>
            <person name="Wang N."/>
            <person name="Chen C."/>
            <person name="Wu H."/>
            <person name="Zhao Y."/>
            <person name="Zhang J."/>
            <person name="Li Y."/>
            <person name="Zhou W."/>
            <person name="Zhang B."/>
            <person name="Hu W."/>
            <person name="Eijk M."/>
            <person name="Tang J."/>
            <person name="Witsenboer H."/>
            <person name="Zhao S."/>
            <person name="Li Z."/>
            <person name="Zhang A."/>
            <person name="Wang D."/>
            <person name="Liang C."/>
        </authorList>
    </citation>
    <scope>NUCLEOTIDE SEQUENCE [LARGE SCALE GENOMIC DNA]</scope>
    <source>
        <strain evidence="1">cv. G1812</strain>
    </source>
</reference>
<organism evidence="1 2">
    <name type="scientific">Triticum urartu</name>
    <name type="common">Red wild einkorn</name>
    <name type="synonym">Crithodium urartu</name>
    <dbReference type="NCBI Taxonomy" id="4572"/>
    <lineage>
        <taxon>Eukaryota</taxon>
        <taxon>Viridiplantae</taxon>
        <taxon>Streptophyta</taxon>
        <taxon>Embryophyta</taxon>
        <taxon>Tracheophyta</taxon>
        <taxon>Spermatophyta</taxon>
        <taxon>Magnoliopsida</taxon>
        <taxon>Liliopsida</taxon>
        <taxon>Poales</taxon>
        <taxon>Poaceae</taxon>
        <taxon>BOP clade</taxon>
        <taxon>Pooideae</taxon>
        <taxon>Triticodae</taxon>
        <taxon>Triticeae</taxon>
        <taxon>Triticinae</taxon>
        <taxon>Triticum</taxon>
    </lineage>
</organism>
<sequence>MLLRCWSKLQHHFHGCDATNRGSKVTLASWVSYHFPDDDQFFTMEWVKLILNCIFFGLQHLSSPRNIN</sequence>
<evidence type="ECO:0000313" key="2">
    <source>
        <dbReference type="Proteomes" id="UP000015106"/>
    </source>
</evidence>